<dbReference type="EMBL" id="JACIEE010000016">
    <property type="protein sequence ID" value="MBB3980191.1"/>
    <property type="molecule type" value="Genomic_DNA"/>
</dbReference>
<sequence>MTNEETEAFLRNYMAEFHTFVARVLSVLPPDA</sequence>
<gene>
    <name evidence="1" type="ORF">GGQ64_005443</name>
</gene>
<dbReference type="AlphaFoldDB" id="A0A7W6GLI4"/>
<protein>
    <submittedName>
        <fullName evidence="1">Uncharacterized protein</fullName>
    </submittedName>
</protein>
<reference evidence="1 2" key="1">
    <citation type="submission" date="2020-08" db="EMBL/GenBank/DDBJ databases">
        <title>Genomic Encyclopedia of Type Strains, Phase IV (KMG-IV): sequencing the most valuable type-strain genomes for metagenomic binning, comparative biology and taxonomic classification.</title>
        <authorList>
            <person name="Goeker M."/>
        </authorList>
    </citation>
    <scope>NUCLEOTIDE SEQUENCE [LARGE SCALE GENOMIC DNA]</scope>
    <source>
        <strain evidence="1 2">DSM 100211</strain>
    </source>
</reference>
<evidence type="ECO:0000313" key="2">
    <source>
        <dbReference type="Proteomes" id="UP000574761"/>
    </source>
</evidence>
<dbReference type="Proteomes" id="UP000574761">
    <property type="component" value="Unassembled WGS sequence"/>
</dbReference>
<evidence type="ECO:0000313" key="1">
    <source>
        <dbReference type="EMBL" id="MBB3980191.1"/>
    </source>
</evidence>
<accession>A0A7W6GLI4</accession>
<keyword evidence="2" id="KW-1185">Reference proteome</keyword>
<organism evidence="1 2">
    <name type="scientific">Mycoplana azooxidifex</name>
    <dbReference type="NCBI Taxonomy" id="1636188"/>
    <lineage>
        <taxon>Bacteria</taxon>
        <taxon>Pseudomonadati</taxon>
        <taxon>Pseudomonadota</taxon>
        <taxon>Alphaproteobacteria</taxon>
        <taxon>Hyphomicrobiales</taxon>
        <taxon>Rhizobiaceae</taxon>
        <taxon>Mycoplana</taxon>
    </lineage>
</organism>
<comment type="caution">
    <text evidence="1">The sequence shown here is derived from an EMBL/GenBank/DDBJ whole genome shotgun (WGS) entry which is preliminary data.</text>
</comment>
<proteinExistence type="predicted"/>
<name>A0A7W6GLI4_9HYPH</name>